<dbReference type="InterPro" id="IPR004154">
    <property type="entry name" value="Anticodon-bd"/>
</dbReference>
<dbReference type="Pfam" id="PF03129">
    <property type="entry name" value="HGTP_anticodon"/>
    <property type="match status" value="1"/>
</dbReference>
<dbReference type="InterPro" id="IPR036621">
    <property type="entry name" value="Anticodon-bd_dom_sf"/>
</dbReference>
<protein>
    <submittedName>
        <fullName evidence="2">Polymerase (DNA directed), gamma 2, accessory subunit</fullName>
    </submittedName>
</protein>
<dbReference type="SUPFAM" id="SSF52954">
    <property type="entry name" value="Class II aaRS ABD-related"/>
    <property type="match status" value="1"/>
</dbReference>
<dbReference type="SUPFAM" id="SSF55681">
    <property type="entry name" value="Class II aaRS and biotin synthetases"/>
    <property type="match status" value="1"/>
</dbReference>
<dbReference type="InParanoid" id="A0A3Q3FA83"/>
<evidence type="ECO:0000259" key="1">
    <source>
        <dbReference type="Pfam" id="PF03129"/>
    </source>
</evidence>
<proteinExistence type="predicted"/>
<dbReference type="STRING" id="56723.ENSLBEP00000015932"/>
<dbReference type="FunCoup" id="A0A3Q3FA83">
    <property type="interactions" value="1474"/>
</dbReference>
<dbReference type="Gene3D" id="3.30.930.10">
    <property type="entry name" value="Bira Bifunctional Protein, Domain 2"/>
    <property type="match status" value="1"/>
</dbReference>
<dbReference type="GO" id="GO:0006264">
    <property type="term" value="P:mitochondrial DNA replication"/>
    <property type="evidence" value="ECO:0007669"/>
    <property type="project" value="TreeGrafter"/>
</dbReference>
<reference evidence="2" key="1">
    <citation type="submission" date="2025-08" db="UniProtKB">
        <authorList>
            <consortium name="Ensembl"/>
        </authorList>
    </citation>
    <scope>IDENTIFICATION</scope>
</reference>
<dbReference type="Ensembl" id="ENSLBET00000016868.1">
    <property type="protein sequence ID" value="ENSLBEP00000015932.1"/>
    <property type="gene ID" value="ENSLBEG00000012319.1"/>
</dbReference>
<dbReference type="PANTHER" id="PTHR10745:SF8">
    <property type="entry name" value="DNA POLYMERASE SUBUNIT GAMMA-2, MITOCHONDRIAL"/>
    <property type="match status" value="1"/>
</dbReference>
<dbReference type="GO" id="GO:0005739">
    <property type="term" value="C:mitochondrion"/>
    <property type="evidence" value="ECO:0007669"/>
    <property type="project" value="TreeGrafter"/>
</dbReference>
<dbReference type="Gene3D" id="3.40.50.800">
    <property type="entry name" value="Anticodon-binding domain"/>
    <property type="match status" value="1"/>
</dbReference>
<evidence type="ECO:0000313" key="2">
    <source>
        <dbReference type="Ensembl" id="ENSLBEP00000015932.1"/>
    </source>
</evidence>
<dbReference type="Proteomes" id="UP000261660">
    <property type="component" value="Unplaced"/>
</dbReference>
<name>A0A3Q3FA83_9LABR</name>
<reference evidence="2" key="2">
    <citation type="submission" date="2025-09" db="UniProtKB">
        <authorList>
            <consortium name="Ensembl"/>
        </authorList>
    </citation>
    <scope>IDENTIFICATION</scope>
</reference>
<dbReference type="InterPro" id="IPR045864">
    <property type="entry name" value="aa-tRNA-synth_II/BPL/LPL"/>
</dbReference>
<sequence length="458" mass="51694">MLTLCVRNVLFRSFPSQSSSDAVQLTVRPCSSSRAQEEDLHQTRTLLRLCVDRYFLSPGEANMELFRRGMSCRYGPLGTELRRNLLEQWWHSVSRTTAQVFGINTLSSSSGDTATGAPRKLNIVENEHIKQILEEKEVSKDLLIQKIQVLLQRSPTGRTSCLQGALEQFVPSLELVNRKLPFGLAETGLCFQPSGGSGCPGEVTRASLVWFCSARASSQWLDHWTRQRLKWWRKFALSPSDFSSSDVPEEELEKAASRGVRIIYSFPWGRRRWRRCGTEETLSCCGHTEEIAPMCSFVFQCRDGRKSVPHVISVTANVDRGALAFLSNSLQTLKKEDSRQRLQQRKVLKLHPVLAPVKVALDIGRGASVELRQVCEGLLKEFMEAKISTWPGYLETSAGQLNTKYDEMGVLFTVVVNENTLESGLLQVRSRDTTVRETMHISEIKKFLSRYITAADNV</sequence>
<evidence type="ECO:0000313" key="3">
    <source>
        <dbReference type="Proteomes" id="UP000261660"/>
    </source>
</evidence>
<dbReference type="InterPro" id="IPR027031">
    <property type="entry name" value="Gly-tRNA_synthase/POLG2"/>
</dbReference>
<feature type="domain" description="Anticodon-binding" evidence="1">
    <location>
        <begin position="369"/>
        <end position="449"/>
    </location>
</feature>
<dbReference type="AlphaFoldDB" id="A0A3Q3FA83"/>
<dbReference type="PANTHER" id="PTHR10745">
    <property type="entry name" value="GLYCYL-TRNA SYNTHETASE/DNA POLYMERASE SUBUNIT GAMMA-2"/>
    <property type="match status" value="1"/>
</dbReference>
<organism evidence="2 3">
    <name type="scientific">Labrus bergylta</name>
    <name type="common">ballan wrasse</name>
    <dbReference type="NCBI Taxonomy" id="56723"/>
    <lineage>
        <taxon>Eukaryota</taxon>
        <taxon>Metazoa</taxon>
        <taxon>Chordata</taxon>
        <taxon>Craniata</taxon>
        <taxon>Vertebrata</taxon>
        <taxon>Euteleostomi</taxon>
        <taxon>Actinopterygii</taxon>
        <taxon>Neopterygii</taxon>
        <taxon>Teleostei</taxon>
        <taxon>Neoteleostei</taxon>
        <taxon>Acanthomorphata</taxon>
        <taxon>Eupercaria</taxon>
        <taxon>Labriformes</taxon>
        <taxon>Labridae</taxon>
        <taxon>Labrus</taxon>
    </lineage>
</organism>
<dbReference type="GeneTree" id="ENSGT00940000153759"/>
<keyword evidence="3" id="KW-1185">Reference proteome</keyword>
<accession>A0A3Q3FA83</accession>